<protein>
    <recommendedName>
        <fullName evidence="3">Glycosyl transferase family 51 domain-containing protein</fullName>
    </recommendedName>
</protein>
<proteinExistence type="predicted"/>
<dbReference type="Pfam" id="PF00912">
    <property type="entry name" value="Transgly"/>
    <property type="match status" value="1"/>
</dbReference>
<dbReference type="InterPro" id="IPR050396">
    <property type="entry name" value="Glycosyltr_51/Transpeptidase"/>
</dbReference>
<reference evidence="4 5" key="1">
    <citation type="submission" date="2019-12" db="EMBL/GenBank/DDBJ databases">
        <title>Complete Genome Sequence of a Quorum-Sensing Bacterium,Rhodobacteraceae bacterium C31, Isolated from a marine microalgae symbiotic bacteria.</title>
        <authorList>
            <person name="Zhang Y."/>
        </authorList>
    </citation>
    <scope>NUCLEOTIDE SEQUENCE [LARGE SCALE GENOMIC DNA]</scope>
    <source>
        <strain evidence="4 5">C31</strain>
    </source>
</reference>
<keyword evidence="2" id="KW-0808">Transferase</keyword>
<feature type="domain" description="Glycosyl transferase family 51" evidence="3">
    <location>
        <begin position="48"/>
        <end position="188"/>
    </location>
</feature>
<dbReference type="EMBL" id="CP047166">
    <property type="protein sequence ID" value="QRF65505.1"/>
    <property type="molecule type" value="Genomic_DNA"/>
</dbReference>
<keyword evidence="5" id="KW-1185">Reference proteome</keyword>
<dbReference type="InterPro" id="IPR001264">
    <property type="entry name" value="Glyco_trans_51"/>
</dbReference>
<gene>
    <name evidence="4" type="ORF">GQA70_03735</name>
</gene>
<sequence>MRIRTNEAVSPRSSASVKRLLISLNRDLDKLKSRIEDNRDYDWWRHSITTKSTEISPVEATILYLEDRRFFNHRGIELRAIPRTVRRLTKGKRIGAISTIDQQVVRICTNRRERTFRRKARELFLAYALNFHCSKKEILDYYIHYCYLGYKLEGVEIAAQSLFGIRARDLNWEQSALVASLLPLPMPSTVYLTGREIAKAGARGESYIDLGEKVSPRWASRVRFRYNEALKAQEFMANILFRR</sequence>
<evidence type="ECO:0000256" key="2">
    <source>
        <dbReference type="ARBA" id="ARBA00022679"/>
    </source>
</evidence>
<evidence type="ECO:0000313" key="5">
    <source>
        <dbReference type="Proteomes" id="UP000596387"/>
    </source>
</evidence>
<organism evidence="4 5">
    <name type="scientific">Ponticoccus alexandrii</name>
    <dbReference type="NCBI Taxonomy" id="1943633"/>
    <lineage>
        <taxon>Bacteria</taxon>
        <taxon>Pseudomonadati</taxon>
        <taxon>Pseudomonadota</taxon>
        <taxon>Alphaproteobacteria</taxon>
        <taxon>Rhodobacterales</taxon>
        <taxon>Roseobacteraceae</taxon>
        <taxon>Ponticoccus</taxon>
    </lineage>
</organism>
<dbReference type="Gene3D" id="1.10.3810.10">
    <property type="entry name" value="Biosynthetic peptidoglycan transglycosylase-like"/>
    <property type="match status" value="1"/>
</dbReference>
<dbReference type="RefSeq" id="WP_082055887.1">
    <property type="nucleotide sequence ID" value="NZ_CP047166.1"/>
</dbReference>
<comment type="pathway">
    <text evidence="1">Cell wall biogenesis; peptidoglycan biosynthesis.</text>
</comment>
<name>A0ABX7F4P8_9RHOB</name>
<dbReference type="SUPFAM" id="SSF53955">
    <property type="entry name" value="Lysozyme-like"/>
    <property type="match status" value="1"/>
</dbReference>
<dbReference type="InterPro" id="IPR023346">
    <property type="entry name" value="Lysozyme-like_dom_sf"/>
</dbReference>
<accession>A0ABX7F4P8</accession>
<evidence type="ECO:0000256" key="1">
    <source>
        <dbReference type="ARBA" id="ARBA00004752"/>
    </source>
</evidence>
<dbReference type="PANTHER" id="PTHR32282">
    <property type="entry name" value="BINDING PROTEIN TRANSPEPTIDASE, PUTATIVE-RELATED"/>
    <property type="match status" value="1"/>
</dbReference>
<dbReference type="PANTHER" id="PTHR32282:SF33">
    <property type="entry name" value="PEPTIDOGLYCAN GLYCOSYLTRANSFERASE"/>
    <property type="match status" value="1"/>
</dbReference>
<evidence type="ECO:0000259" key="3">
    <source>
        <dbReference type="Pfam" id="PF00912"/>
    </source>
</evidence>
<evidence type="ECO:0000313" key="4">
    <source>
        <dbReference type="EMBL" id="QRF65505.1"/>
    </source>
</evidence>
<dbReference type="InterPro" id="IPR036950">
    <property type="entry name" value="PBP_transglycosylase"/>
</dbReference>
<dbReference type="Proteomes" id="UP000596387">
    <property type="component" value="Chromosome"/>
</dbReference>